<dbReference type="PRINTS" id="PR00411">
    <property type="entry name" value="PNDRDTASEI"/>
</dbReference>
<dbReference type="InterPro" id="IPR004099">
    <property type="entry name" value="Pyr_nucl-diS_OxRdtase_dimer"/>
</dbReference>
<dbReference type="InterPro" id="IPR016156">
    <property type="entry name" value="FAD/NAD-linked_Rdtase_dimer_sf"/>
</dbReference>
<dbReference type="Proteomes" id="UP000230638">
    <property type="component" value="Unassembled WGS sequence"/>
</dbReference>
<proteinExistence type="inferred from homology"/>
<comment type="caution">
    <text evidence="4">The sequence shown here is derived from an EMBL/GenBank/DDBJ whole genome shotgun (WGS) entry which is preliminary data.</text>
</comment>
<dbReference type="EMBL" id="PCTL01000012">
    <property type="protein sequence ID" value="PIP73674.1"/>
    <property type="molecule type" value="Genomic_DNA"/>
</dbReference>
<evidence type="ECO:0000313" key="5">
    <source>
        <dbReference type="Proteomes" id="UP000230638"/>
    </source>
</evidence>
<protein>
    <recommendedName>
        <fullName evidence="3">Pyridine nucleotide-disulphide oxidoreductase dimerisation domain-containing protein</fullName>
    </recommendedName>
</protein>
<organism evidence="4 5">
    <name type="scientific">Candidatus Lloydbacteria bacterium CG22_combo_CG10-13_8_21_14_all_47_15</name>
    <dbReference type="NCBI Taxonomy" id="1974635"/>
    <lineage>
        <taxon>Bacteria</taxon>
        <taxon>Candidatus Lloydiibacteriota</taxon>
    </lineage>
</organism>
<evidence type="ECO:0000256" key="2">
    <source>
        <dbReference type="ARBA" id="ARBA00023027"/>
    </source>
</evidence>
<dbReference type="InterPro" id="IPR050151">
    <property type="entry name" value="Class-I_Pyr_Nuc-Dis_Oxidored"/>
</dbReference>
<evidence type="ECO:0000313" key="4">
    <source>
        <dbReference type="EMBL" id="PIP73674.1"/>
    </source>
</evidence>
<reference evidence="4 5" key="1">
    <citation type="submission" date="2017-09" db="EMBL/GenBank/DDBJ databases">
        <title>Depth-based differentiation of microbial function through sediment-hosted aquifers and enrichment of novel symbionts in the deep terrestrial subsurface.</title>
        <authorList>
            <person name="Probst A.J."/>
            <person name="Ladd B."/>
            <person name="Jarett J.K."/>
            <person name="Geller-Mcgrath D.E."/>
            <person name="Sieber C.M."/>
            <person name="Emerson J.B."/>
            <person name="Anantharaman K."/>
            <person name="Thomas B.C."/>
            <person name="Malmstrom R."/>
            <person name="Stieglmeier M."/>
            <person name="Klingl A."/>
            <person name="Woyke T."/>
            <person name="Ryan C.M."/>
            <person name="Banfield J.F."/>
        </authorList>
    </citation>
    <scope>NUCLEOTIDE SEQUENCE [LARGE SCALE GENOMIC DNA]</scope>
    <source>
        <strain evidence="4">CG22_combo_CG10-13_8_21_14_all_47_15</strain>
    </source>
</reference>
<evidence type="ECO:0000256" key="1">
    <source>
        <dbReference type="ARBA" id="ARBA00007532"/>
    </source>
</evidence>
<dbReference type="GO" id="GO:0004148">
    <property type="term" value="F:dihydrolipoyl dehydrogenase (NADH) activity"/>
    <property type="evidence" value="ECO:0007669"/>
    <property type="project" value="TreeGrafter"/>
</dbReference>
<sequence length="104" mass="11525">MRYSVLSENFSDNDRSITDNAMDGKMKIFIAKGKVLGGTMVGENAGELVQELILAQSSGLHIKHIFGKIYPYPTASRINKQAISRLFAGKLTNINKALLKLLYH</sequence>
<evidence type="ECO:0000259" key="3">
    <source>
        <dbReference type="Pfam" id="PF02852"/>
    </source>
</evidence>
<dbReference type="AlphaFoldDB" id="A0A2H0CUV9"/>
<dbReference type="Gene3D" id="3.30.390.30">
    <property type="match status" value="1"/>
</dbReference>
<dbReference type="GO" id="GO:0006103">
    <property type="term" value="P:2-oxoglutarate metabolic process"/>
    <property type="evidence" value="ECO:0007669"/>
    <property type="project" value="TreeGrafter"/>
</dbReference>
<dbReference type="PANTHER" id="PTHR22912">
    <property type="entry name" value="DISULFIDE OXIDOREDUCTASE"/>
    <property type="match status" value="1"/>
</dbReference>
<dbReference type="Pfam" id="PF02852">
    <property type="entry name" value="Pyr_redox_dim"/>
    <property type="match status" value="1"/>
</dbReference>
<dbReference type="PANTHER" id="PTHR22912:SF151">
    <property type="entry name" value="DIHYDROLIPOYL DEHYDROGENASE, MITOCHONDRIAL"/>
    <property type="match status" value="1"/>
</dbReference>
<gene>
    <name evidence="4" type="ORF">COW88_01160</name>
</gene>
<feature type="domain" description="Pyridine nucleotide-disulphide oxidoreductase dimerisation" evidence="3">
    <location>
        <begin position="3"/>
        <end position="78"/>
    </location>
</feature>
<accession>A0A2H0CUV9</accession>
<keyword evidence="2" id="KW-0520">NAD</keyword>
<dbReference type="SUPFAM" id="SSF55424">
    <property type="entry name" value="FAD/NAD-linked reductases, dimerisation (C-terminal) domain"/>
    <property type="match status" value="1"/>
</dbReference>
<name>A0A2H0CUV9_9BACT</name>
<comment type="similarity">
    <text evidence="1">Belongs to the class-I pyridine nucleotide-disulfide oxidoreductase family.</text>
</comment>
<dbReference type="GO" id="GO:0050660">
    <property type="term" value="F:flavin adenine dinucleotide binding"/>
    <property type="evidence" value="ECO:0007669"/>
    <property type="project" value="TreeGrafter"/>
</dbReference>